<dbReference type="CDD" id="cd03769">
    <property type="entry name" value="SR_IS607_transposase_like"/>
    <property type="match status" value="1"/>
</dbReference>
<dbReference type="Proteomes" id="UP000729701">
    <property type="component" value="Unassembled WGS sequence"/>
</dbReference>
<dbReference type="SUPFAM" id="SSF46955">
    <property type="entry name" value="Putative DNA-binding domain"/>
    <property type="match status" value="1"/>
</dbReference>
<sequence>MVVYRPHEFGTLIGKSTSTLRRWDREGTLPAKRGKGNQRYYTEEDIANALNIEQPLKQGKIVVYYRVSTHVQKVDLEHQRLALETYALNAGIAVDEWVKDLGSGLNFKRKNFLALMKQVRMGEISHIIVAYKDRLCRFGFEFLEEFCSWYSCKITVVNQLSLSPHQELVEDLLAIIHCFSSRLYSLRKYKTEIKKMIESENIS</sequence>
<dbReference type="FunFam" id="3.40.50.1390:FF:000002">
    <property type="entry name" value="ORF1 in transposon ISC1904"/>
    <property type="match status" value="1"/>
</dbReference>
<protein>
    <submittedName>
        <fullName evidence="3">IS607 family transposase</fullName>
    </submittedName>
</protein>
<evidence type="ECO:0000313" key="4">
    <source>
        <dbReference type="Proteomes" id="UP000729701"/>
    </source>
</evidence>
<evidence type="ECO:0000259" key="1">
    <source>
        <dbReference type="PROSITE" id="PS50937"/>
    </source>
</evidence>
<name>A0A951QPC9_9CYAN</name>
<accession>A0A951QPC9</accession>
<dbReference type="Gene3D" id="1.10.287.2170">
    <property type="match status" value="1"/>
</dbReference>
<dbReference type="InterPro" id="IPR048046">
    <property type="entry name" value="Transpos_IS607"/>
</dbReference>
<feature type="domain" description="HTH merR-type" evidence="1">
    <location>
        <begin position="3"/>
        <end position="46"/>
    </location>
</feature>
<reference evidence="3" key="2">
    <citation type="journal article" date="2022" name="Microbiol. Resour. Announc.">
        <title>Metagenome Sequencing to Explore Phylogenomics of Terrestrial Cyanobacteria.</title>
        <authorList>
            <person name="Ward R.D."/>
            <person name="Stajich J.E."/>
            <person name="Johansen J.R."/>
            <person name="Huntemann M."/>
            <person name="Clum A."/>
            <person name="Foster B."/>
            <person name="Foster B."/>
            <person name="Roux S."/>
            <person name="Palaniappan K."/>
            <person name="Varghese N."/>
            <person name="Mukherjee S."/>
            <person name="Reddy T.B.K."/>
            <person name="Daum C."/>
            <person name="Copeland A."/>
            <person name="Chen I.A."/>
            <person name="Ivanova N.N."/>
            <person name="Kyrpides N.C."/>
            <person name="Shapiro N."/>
            <person name="Eloe-Fadrosh E.A."/>
            <person name="Pietrasiak N."/>
        </authorList>
    </citation>
    <scope>NUCLEOTIDE SEQUENCE</scope>
    <source>
        <strain evidence="3">GSE-NOS-MK-12-04C</strain>
    </source>
</reference>
<dbReference type="AlphaFoldDB" id="A0A951QPC9"/>
<dbReference type="PANTHER" id="PTHR36172">
    <property type="match status" value="1"/>
</dbReference>
<dbReference type="InterPro" id="IPR051491">
    <property type="entry name" value="Recombinase/Transposase-rel"/>
</dbReference>
<dbReference type="PROSITE" id="PS50937">
    <property type="entry name" value="HTH_MERR_2"/>
    <property type="match status" value="1"/>
</dbReference>
<dbReference type="InterPro" id="IPR009061">
    <property type="entry name" value="DNA-bd_dom_put_sf"/>
</dbReference>
<evidence type="ECO:0000313" key="3">
    <source>
        <dbReference type="EMBL" id="MBW4669632.1"/>
    </source>
</evidence>
<dbReference type="GO" id="GO:0006355">
    <property type="term" value="P:regulation of DNA-templated transcription"/>
    <property type="evidence" value="ECO:0007669"/>
    <property type="project" value="InterPro"/>
</dbReference>
<dbReference type="NCBIfam" id="NF033518">
    <property type="entry name" value="transpos_IS607"/>
    <property type="match status" value="1"/>
</dbReference>
<organism evidence="3 4">
    <name type="scientific">Cyanomargarita calcarea GSE-NOS-MK-12-04C</name>
    <dbReference type="NCBI Taxonomy" id="2839659"/>
    <lineage>
        <taxon>Bacteria</taxon>
        <taxon>Bacillati</taxon>
        <taxon>Cyanobacteriota</taxon>
        <taxon>Cyanophyceae</taxon>
        <taxon>Nostocales</taxon>
        <taxon>Cyanomargaritaceae</taxon>
        <taxon>Cyanomargarita</taxon>
    </lineage>
</organism>
<dbReference type="GO" id="GO:0003677">
    <property type="term" value="F:DNA binding"/>
    <property type="evidence" value="ECO:0007669"/>
    <property type="project" value="InterPro"/>
</dbReference>
<dbReference type="Gene3D" id="3.40.50.1390">
    <property type="entry name" value="Resolvase, N-terminal catalytic domain"/>
    <property type="match status" value="1"/>
</dbReference>
<reference evidence="3" key="1">
    <citation type="submission" date="2021-05" db="EMBL/GenBank/DDBJ databases">
        <authorList>
            <person name="Pietrasiak N."/>
            <person name="Ward R."/>
            <person name="Stajich J.E."/>
            <person name="Kurbessoian T."/>
        </authorList>
    </citation>
    <scope>NUCLEOTIDE SEQUENCE</scope>
    <source>
        <strain evidence="3">GSE-NOS-MK-12-04C</strain>
    </source>
</reference>
<dbReference type="Pfam" id="PF13411">
    <property type="entry name" value="MerR_1"/>
    <property type="match status" value="1"/>
</dbReference>
<feature type="domain" description="Resolvase/invertase-type recombinase catalytic" evidence="2">
    <location>
        <begin position="60"/>
        <end position="203"/>
    </location>
</feature>
<dbReference type="InterPro" id="IPR041718">
    <property type="entry name" value="IS607_transposase-like"/>
</dbReference>
<dbReference type="PANTHER" id="PTHR36172:SF1">
    <property type="entry name" value="RESOLVASE-RELATED"/>
    <property type="match status" value="1"/>
</dbReference>
<dbReference type="Gene3D" id="1.10.1660.10">
    <property type="match status" value="1"/>
</dbReference>
<dbReference type="GO" id="GO:0000150">
    <property type="term" value="F:DNA strand exchange activity"/>
    <property type="evidence" value="ECO:0007669"/>
    <property type="project" value="InterPro"/>
</dbReference>
<dbReference type="SMART" id="SM00857">
    <property type="entry name" value="Resolvase"/>
    <property type="match status" value="1"/>
</dbReference>
<proteinExistence type="predicted"/>
<dbReference type="InterPro" id="IPR006119">
    <property type="entry name" value="Resolv_N"/>
</dbReference>
<dbReference type="Pfam" id="PF00239">
    <property type="entry name" value="Resolvase"/>
    <property type="match status" value="1"/>
</dbReference>
<evidence type="ECO:0000259" key="2">
    <source>
        <dbReference type="PROSITE" id="PS51736"/>
    </source>
</evidence>
<dbReference type="InterPro" id="IPR036162">
    <property type="entry name" value="Resolvase-like_N_sf"/>
</dbReference>
<dbReference type="EMBL" id="JAHHGZ010000022">
    <property type="protein sequence ID" value="MBW4669632.1"/>
    <property type="molecule type" value="Genomic_DNA"/>
</dbReference>
<comment type="caution">
    <text evidence="3">The sequence shown here is derived from an EMBL/GenBank/DDBJ whole genome shotgun (WGS) entry which is preliminary data.</text>
</comment>
<gene>
    <name evidence="3" type="ORF">KME60_20010</name>
</gene>
<dbReference type="InterPro" id="IPR000551">
    <property type="entry name" value="MerR-type_HTH_dom"/>
</dbReference>
<dbReference type="SUPFAM" id="SSF53041">
    <property type="entry name" value="Resolvase-like"/>
    <property type="match status" value="1"/>
</dbReference>
<dbReference type="PROSITE" id="PS51736">
    <property type="entry name" value="RECOMBINASES_3"/>
    <property type="match status" value="1"/>
</dbReference>